<organism evidence="2 3">
    <name type="scientific">Streptomyces sp. 900116325</name>
    <dbReference type="NCBI Taxonomy" id="3154295"/>
    <lineage>
        <taxon>Bacteria</taxon>
        <taxon>Bacillati</taxon>
        <taxon>Actinomycetota</taxon>
        <taxon>Actinomycetes</taxon>
        <taxon>Kitasatosporales</taxon>
        <taxon>Streptomycetaceae</taxon>
        <taxon>Streptomyces</taxon>
    </lineage>
</organism>
<evidence type="ECO:0000313" key="2">
    <source>
        <dbReference type="EMBL" id="MET8439024.1"/>
    </source>
</evidence>
<proteinExistence type="predicted"/>
<dbReference type="RefSeq" id="WP_356713451.1">
    <property type="nucleotide sequence ID" value="NZ_JBEXIP010000083.1"/>
</dbReference>
<protein>
    <submittedName>
        <fullName evidence="2">Uncharacterized protein</fullName>
    </submittedName>
</protein>
<name>A0ABV2UNN5_9ACTN</name>
<dbReference type="EMBL" id="JBEXIP010000083">
    <property type="protein sequence ID" value="MET8439024.1"/>
    <property type="molecule type" value="Genomic_DNA"/>
</dbReference>
<accession>A0ABV2UNN5</accession>
<dbReference type="Proteomes" id="UP001550044">
    <property type="component" value="Unassembled WGS sequence"/>
</dbReference>
<feature type="region of interest" description="Disordered" evidence="1">
    <location>
        <begin position="53"/>
        <end position="105"/>
    </location>
</feature>
<evidence type="ECO:0000256" key="1">
    <source>
        <dbReference type="SAM" id="MobiDB-lite"/>
    </source>
</evidence>
<reference evidence="2 3" key="1">
    <citation type="submission" date="2024-06" db="EMBL/GenBank/DDBJ databases">
        <title>The Natural Products Discovery Center: Release of the First 8490 Sequenced Strains for Exploring Actinobacteria Biosynthetic Diversity.</title>
        <authorList>
            <person name="Kalkreuter E."/>
            <person name="Kautsar S.A."/>
            <person name="Yang D."/>
            <person name="Bader C.D."/>
            <person name="Teijaro C.N."/>
            <person name="Fluegel L."/>
            <person name="Davis C.M."/>
            <person name="Simpson J.R."/>
            <person name="Lauterbach L."/>
            <person name="Steele A.D."/>
            <person name="Gui C."/>
            <person name="Meng S."/>
            <person name="Li G."/>
            <person name="Viehrig K."/>
            <person name="Ye F."/>
            <person name="Su P."/>
            <person name="Kiefer A.F."/>
            <person name="Nichols A."/>
            <person name="Cepeda A.J."/>
            <person name="Yan W."/>
            <person name="Fan B."/>
            <person name="Jiang Y."/>
            <person name="Adhikari A."/>
            <person name="Zheng C.-J."/>
            <person name="Schuster L."/>
            <person name="Cowan T.M."/>
            <person name="Smanski M.J."/>
            <person name="Chevrette M.G."/>
            <person name="De Carvalho L.P.S."/>
            <person name="Shen B."/>
        </authorList>
    </citation>
    <scope>NUCLEOTIDE SEQUENCE [LARGE SCALE GENOMIC DNA]</scope>
    <source>
        <strain evidence="2 3">NPDC005137</strain>
    </source>
</reference>
<feature type="compositionally biased region" description="Acidic residues" evidence="1">
    <location>
        <begin position="75"/>
        <end position="87"/>
    </location>
</feature>
<evidence type="ECO:0000313" key="3">
    <source>
        <dbReference type="Proteomes" id="UP001550044"/>
    </source>
</evidence>
<sequence length="183" mass="19095">MAGYRTGAPASSKGVYVGLARHAVEELITSLRGELATLEAVLVMMCQEAESADVHEERSATEEDTATAQPSGEVPSEDTVADEDPSAEEARPSSGIQTLGPPRNGSMRDAILTLLCATQEAMSITDIAAAVRPGADATVRSSVGKTLNRMKQLSEVENVAPGMFRGCAVIPSCLIHPSATPTQ</sequence>
<comment type="caution">
    <text evidence="2">The sequence shown here is derived from an EMBL/GenBank/DDBJ whole genome shotgun (WGS) entry which is preliminary data.</text>
</comment>
<keyword evidence="3" id="KW-1185">Reference proteome</keyword>
<gene>
    <name evidence="2" type="ORF">ABZV61_41465</name>
</gene>